<organism evidence="1 2">
    <name type="scientific">Paraburkholderia fungorum</name>
    <dbReference type="NCBI Taxonomy" id="134537"/>
    <lineage>
        <taxon>Bacteria</taxon>
        <taxon>Pseudomonadati</taxon>
        <taxon>Pseudomonadota</taxon>
        <taxon>Betaproteobacteria</taxon>
        <taxon>Burkholderiales</taxon>
        <taxon>Burkholderiaceae</taxon>
        <taxon>Paraburkholderia</taxon>
    </lineage>
</organism>
<dbReference type="AlphaFoldDB" id="A0A3R7EA21"/>
<comment type="caution">
    <text evidence="1">The sequence shown here is derived from an EMBL/GenBank/DDBJ whole genome shotgun (WGS) entry which is preliminary data.</text>
</comment>
<dbReference type="Proteomes" id="UP000283709">
    <property type="component" value="Unassembled WGS sequence"/>
</dbReference>
<protein>
    <recommendedName>
        <fullName evidence="3">DUF2783 domain-containing protein</fullName>
    </recommendedName>
</protein>
<reference evidence="1 2" key="1">
    <citation type="submission" date="2016-07" db="EMBL/GenBank/DDBJ databases">
        <title>Genome analysis of Burkholderia fungorum ES3-20.</title>
        <authorList>
            <person name="Xu D."/>
            <person name="Yao R."/>
            <person name="Zheng S."/>
        </authorList>
    </citation>
    <scope>NUCLEOTIDE SEQUENCE [LARGE SCALE GENOMIC DNA]</scope>
    <source>
        <strain evidence="1 2">ES3-20</strain>
    </source>
</reference>
<evidence type="ECO:0000313" key="2">
    <source>
        <dbReference type="Proteomes" id="UP000283709"/>
    </source>
</evidence>
<evidence type="ECO:0008006" key="3">
    <source>
        <dbReference type="Google" id="ProtNLM"/>
    </source>
</evidence>
<dbReference type="RefSeq" id="WP_120342974.1">
    <property type="nucleotide sequence ID" value="NZ_MCAS01000002.1"/>
</dbReference>
<dbReference type="EMBL" id="MCAS01000002">
    <property type="protein sequence ID" value="RKF50251.1"/>
    <property type="molecule type" value="Genomic_DNA"/>
</dbReference>
<sequence>MTDSELDLVYTTLCTTLTAEGETQASLYLARLALLSITELGDMQRALSLIEAAKLPPASSVTA</sequence>
<proteinExistence type="predicted"/>
<evidence type="ECO:0000313" key="1">
    <source>
        <dbReference type="EMBL" id="RKF50251.1"/>
    </source>
</evidence>
<name>A0A3R7EA21_9BURK</name>
<accession>A0A3R7EA21</accession>
<gene>
    <name evidence="1" type="ORF">BCY88_16030</name>
</gene>